<evidence type="ECO:0000256" key="9">
    <source>
        <dbReference type="HAMAP-Rule" id="MF_01227"/>
    </source>
</evidence>
<evidence type="ECO:0000259" key="11">
    <source>
        <dbReference type="Pfam" id="PF06418"/>
    </source>
</evidence>
<keyword evidence="13" id="KW-1185">Reference proteome</keyword>
<feature type="binding site" evidence="9">
    <location>
        <begin position="14"/>
        <end position="19"/>
    </location>
    <ligand>
        <name>ATP</name>
        <dbReference type="ChEBI" id="CHEBI:30616"/>
    </ligand>
</feature>
<feature type="active site" evidence="9">
    <location>
        <position position="508"/>
    </location>
</feature>
<feature type="binding site" evidence="9">
    <location>
        <position position="71"/>
    </location>
    <ligand>
        <name>ATP</name>
        <dbReference type="ChEBI" id="CHEBI:30616"/>
    </ligand>
</feature>
<feature type="domain" description="Glutamine amidotransferase" evidence="10">
    <location>
        <begin position="302"/>
        <end position="527"/>
    </location>
</feature>
<dbReference type="Pfam" id="PF00117">
    <property type="entry name" value="GATase"/>
    <property type="match status" value="1"/>
</dbReference>
<comment type="miscellaneous">
    <text evidence="9">CTPSs have evolved a hybrid strategy for distinguishing between UTP and CTP. The overlapping regions of the product feedback inhibitory and substrate sites recognize a common feature in both compounds, the triphosphate moiety. To differentiate isosteric substrate and product pyrimidine rings, an additional pocket far from the expected kinase/ligase catalytic site, specifically recognizes the cytosine and ribose portions of the product inhibitor.</text>
</comment>
<dbReference type="EMBL" id="CP097121">
    <property type="protein sequence ID" value="USS90150.1"/>
    <property type="molecule type" value="Genomic_DNA"/>
</dbReference>
<feature type="binding site" evidence="9">
    <location>
        <begin position="148"/>
        <end position="150"/>
    </location>
    <ligand>
        <name>CTP</name>
        <dbReference type="ChEBI" id="CHEBI:37563"/>
        <note>allosteric inhibitor</note>
    </ligand>
</feature>
<comment type="function">
    <text evidence="9">Catalyzes the ATP-dependent amination of UTP to CTP with either L-glutamine or ammonia as the source of nitrogen. Regulates intracellular CTP levels through interactions with the four ribonucleotide triphosphates.</text>
</comment>
<comment type="catalytic activity">
    <reaction evidence="9">
        <text>UTP + NH4(+) + ATP = CTP + ADP + phosphate + 2 H(+)</text>
        <dbReference type="Rhea" id="RHEA:16597"/>
        <dbReference type="ChEBI" id="CHEBI:15378"/>
        <dbReference type="ChEBI" id="CHEBI:28938"/>
        <dbReference type="ChEBI" id="CHEBI:30616"/>
        <dbReference type="ChEBI" id="CHEBI:37563"/>
        <dbReference type="ChEBI" id="CHEBI:43474"/>
        <dbReference type="ChEBI" id="CHEBI:46398"/>
        <dbReference type="ChEBI" id="CHEBI:456216"/>
    </reaction>
</comment>
<dbReference type="NCBIfam" id="NF003792">
    <property type="entry name" value="PRK05380.1"/>
    <property type="match status" value="1"/>
</dbReference>
<evidence type="ECO:0000313" key="12">
    <source>
        <dbReference type="EMBL" id="USS90150.1"/>
    </source>
</evidence>
<evidence type="ECO:0000256" key="3">
    <source>
        <dbReference type="ARBA" id="ARBA00022598"/>
    </source>
</evidence>
<dbReference type="CDD" id="cd03113">
    <property type="entry name" value="CTPS_N"/>
    <property type="match status" value="1"/>
</dbReference>
<feature type="binding site" evidence="9">
    <location>
        <position position="405"/>
    </location>
    <ligand>
        <name>L-glutamine</name>
        <dbReference type="ChEBI" id="CHEBI:58359"/>
    </ligand>
</feature>
<dbReference type="InterPro" id="IPR004468">
    <property type="entry name" value="CTP_synthase"/>
</dbReference>
<gene>
    <name evidence="9" type="primary">pyrG</name>
    <name evidence="12" type="ORF">M3M37_04705</name>
</gene>
<organism evidence="12 13">
    <name type="scientific">Fructilactobacillus carniphilus</name>
    <dbReference type="NCBI Taxonomy" id="2940297"/>
    <lineage>
        <taxon>Bacteria</taxon>
        <taxon>Bacillati</taxon>
        <taxon>Bacillota</taxon>
        <taxon>Bacilli</taxon>
        <taxon>Lactobacillales</taxon>
        <taxon>Lactobacillaceae</taxon>
        <taxon>Fructilactobacillus</taxon>
    </lineage>
</organism>
<comment type="similarity">
    <text evidence="2 9">Belongs to the CTP synthase family.</text>
</comment>
<evidence type="ECO:0000256" key="2">
    <source>
        <dbReference type="ARBA" id="ARBA00007533"/>
    </source>
</evidence>
<dbReference type="InterPro" id="IPR017926">
    <property type="entry name" value="GATASE"/>
</dbReference>
<dbReference type="PANTHER" id="PTHR11550:SF0">
    <property type="entry name" value="CTP SYNTHASE-RELATED"/>
    <property type="match status" value="1"/>
</dbReference>
<sequence length="539" mass="59986">MTKYIFVTGGVVSSLGKGIVSASLGRLLKNRGLNVTVQKFDPYINVDPGTMNPYQHGEVFVTNDGTETDLDLGHYERFIDNDLNQYSNVTTGKIYQEVLEKERHGDYLGATVQVIPHITGMIKEKIMRAAKTTNADVVITEIGGTVGDIESLPFLEAIREMRNEVGYDNTYYIHTTLVPYLEAAGEMKSKPTQHSVKELRSVGIQPDMLVLRSEREIPEGMKKKISMFCDVNEKSIIESINAPNLYQLPLSFQKQGMDDQILAHFKMKIPKADMEDWKKLENHIRHLSGTVNIALVGKYVKLKDAYISVDEALRHAGYAADVDVKITNIDAEKITDENVADVLAGFDGVIVPGGFGSRGIEGMVTAIRYVRENDIPFLGVCLGMQVTTIEYARNVLGYQDANSTEFDQDTKHNVIDLMADQSDVSGMGGTQRLGAYPAKLTPGTQTAAAYDNQSEISERHRHRYEFNNNFRQELEDAGLVIAGTSPDDRLVEVVEVPNKQFFVAAQYHPEFLSRPNRPEGLFKAFVAATAKNHQAHADK</sequence>
<evidence type="ECO:0000256" key="4">
    <source>
        <dbReference type="ARBA" id="ARBA00022741"/>
    </source>
</evidence>
<name>A0ABY5BWD9_9LACO</name>
<accession>A0ABY5BWD9</accession>
<dbReference type="GO" id="GO:0003883">
    <property type="term" value="F:CTP synthase activity"/>
    <property type="evidence" value="ECO:0007669"/>
    <property type="project" value="UniProtKB-EC"/>
</dbReference>
<feature type="binding site" evidence="9">
    <location>
        <begin position="188"/>
        <end position="193"/>
    </location>
    <ligand>
        <name>CTP</name>
        <dbReference type="ChEBI" id="CHEBI:37563"/>
        <note>allosteric inhibitor</note>
    </ligand>
</feature>
<keyword evidence="3 9" id="KW-0436">Ligase</keyword>
<evidence type="ECO:0000256" key="8">
    <source>
        <dbReference type="ARBA" id="ARBA00047781"/>
    </source>
</evidence>
<feature type="binding site" evidence="9">
    <location>
        <begin position="188"/>
        <end position="193"/>
    </location>
    <ligand>
        <name>UTP</name>
        <dbReference type="ChEBI" id="CHEBI:46398"/>
    </ligand>
</feature>
<feature type="binding site" evidence="9">
    <location>
        <position position="141"/>
    </location>
    <ligand>
        <name>Mg(2+)</name>
        <dbReference type="ChEBI" id="CHEBI:18420"/>
    </ligand>
</feature>
<comment type="catalytic activity">
    <reaction evidence="8 9">
        <text>UTP + L-glutamine + ATP + H2O = CTP + L-glutamate + ADP + phosphate + 2 H(+)</text>
        <dbReference type="Rhea" id="RHEA:26426"/>
        <dbReference type="ChEBI" id="CHEBI:15377"/>
        <dbReference type="ChEBI" id="CHEBI:15378"/>
        <dbReference type="ChEBI" id="CHEBI:29985"/>
        <dbReference type="ChEBI" id="CHEBI:30616"/>
        <dbReference type="ChEBI" id="CHEBI:37563"/>
        <dbReference type="ChEBI" id="CHEBI:43474"/>
        <dbReference type="ChEBI" id="CHEBI:46398"/>
        <dbReference type="ChEBI" id="CHEBI:58359"/>
        <dbReference type="ChEBI" id="CHEBI:456216"/>
        <dbReference type="EC" id="6.3.4.2"/>
    </reaction>
</comment>
<dbReference type="InterPro" id="IPR017456">
    <property type="entry name" value="CTP_synthase_N"/>
</dbReference>
<comment type="catalytic activity">
    <reaction evidence="9">
        <text>L-glutamine + H2O = L-glutamate + NH4(+)</text>
        <dbReference type="Rhea" id="RHEA:15889"/>
        <dbReference type="ChEBI" id="CHEBI:15377"/>
        <dbReference type="ChEBI" id="CHEBI:28938"/>
        <dbReference type="ChEBI" id="CHEBI:29985"/>
        <dbReference type="ChEBI" id="CHEBI:58359"/>
    </reaction>
</comment>
<feature type="binding site" evidence="9">
    <location>
        <position position="463"/>
    </location>
    <ligand>
        <name>L-glutamine</name>
        <dbReference type="ChEBI" id="CHEBI:58359"/>
    </ligand>
</feature>
<feature type="binding site" evidence="9">
    <location>
        <position position="13"/>
    </location>
    <ligand>
        <name>CTP</name>
        <dbReference type="ChEBI" id="CHEBI:37563"/>
        <note>allosteric inhibitor</note>
    </ligand>
</feature>
<keyword evidence="9" id="KW-0479">Metal-binding</keyword>
<feature type="binding site" evidence="9">
    <location>
        <position position="354"/>
    </location>
    <ligand>
        <name>L-glutamine</name>
        <dbReference type="ChEBI" id="CHEBI:58359"/>
    </ligand>
</feature>
<proteinExistence type="inferred from homology"/>
<comment type="pathway">
    <text evidence="1 9">Pyrimidine metabolism; CTP biosynthesis via de novo pathway; CTP from UDP: step 2/2.</text>
</comment>
<comment type="activity regulation">
    <text evidence="9">Allosterically activated by GTP, when glutamine is the substrate; GTP has no effect on the reaction when ammonia is the substrate. The allosteric effector GTP functions by stabilizing the protein conformation that binds the tetrahedral intermediate(s) formed during glutamine hydrolysis. Inhibited by the product CTP, via allosteric rather than competitive inhibition.</text>
</comment>
<feature type="binding site" evidence="9">
    <location>
        <position position="224"/>
    </location>
    <ligand>
        <name>UTP</name>
        <dbReference type="ChEBI" id="CHEBI:46398"/>
    </ligand>
</feature>
<evidence type="ECO:0000256" key="5">
    <source>
        <dbReference type="ARBA" id="ARBA00022840"/>
    </source>
</evidence>
<dbReference type="PROSITE" id="PS51273">
    <property type="entry name" value="GATASE_TYPE_1"/>
    <property type="match status" value="1"/>
</dbReference>
<evidence type="ECO:0000313" key="13">
    <source>
        <dbReference type="Proteomes" id="UP001056164"/>
    </source>
</evidence>
<dbReference type="EC" id="6.3.4.2" evidence="9"/>
<dbReference type="PANTHER" id="PTHR11550">
    <property type="entry name" value="CTP SYNTHASE"/>
    <property type="match status" value="1"/>
</dbReference>
<dbReference type="SUPFAM" id="SSF52317">
    <property type="entry name" value="Class I glutamine amidotransferase-like"/>
    <property type="match status" value="1"/>
</dbReference>
<dbReference type="RefSeq" id="WP_252794514.1">
    <property type="nucleotide sequence ID" value="NZ_CP097121.1"/>
</dbReference>
<feature type="binding site" evidence="9">
    <location>
        <position position="242"/>
    </location>
    <ligand>
        <name>ATP</name>
        <dbReference type="ChEBI" id="CHEBI:30616"/>
    </ligand>
</feature>
<protein>
    <recommendedName>
        <fullName evidence="9">CTP synthase</fullName>
        <ecNumber evidence="9">6.3.4.2</ecNumber>
    </recommendedName>
    <alternativeName>
        <fullName evidence="9">Cytidine 5'-triphosphate synthase</fullName>
    </alternativeName>
    <alternativeName>
        <fullName evidence="9">Cytidine triphosphate synthetase</fullName>
        <shortName evidence="9">CTP synthetase</shortName>
        <shortName evidence="9">CTPS</shortName>
    </alternativeName>
    <alternativeName>
        <fullName evidence="9">UTP--ammonia ligase</fullName>
    </alternativeName>
</protein>
<feature type="binding site" evidence="9">
    <location>
        <position position="13"/>
    </location>
    <ligand>
        <name>UTP</name>
        <dbReference type="ChEBI" id="CHEBI:46398"/>
    </ligand>
</feature>
<feature type="binding site" evidence="9">
    <location>
        <position position="54"/>
    </location>
    <ligand>
        <name>L-glutamine</name>
        <dbReference type="ChEBI" id="CHEBI:58359"/>
    </ligand>
</feature>
<feature type="binding site" evidence="9">
    <location>
        <position position="71"/>
    </location>
    <ligand>
        <name>Mg(2+)</name>
        <dbReference type="ChEBI" id="CHEBI:18420"/>
    </ligand>
</feature>
<feature type="domain" description="CTP synthase N-terminal" evidence="11">
    <location>
        <begin position="3"/>
        <end position="267"/>
    </location>
</feature>
<dbReference type="NCBIfam" id="TIGR00337">
    <property type="entry name" value="PyrG"/>
    <property type="match status" value="1"/>
</dbReference>
<keyword evidence="6 9" id="KW-0315">Glutamine amidotransferase</keyword>
<keyword evidence="9" id="KW-0460">Magnesium</keyword>
<evidence type="ECO:0000259" key="10">
    <source>
        <dbReference type="Pfam" id="PF00117"/>
    </source>
</evidence>
<dbReference type="InterPro" id="IPR029062">
    <property type="entry name" value="Class_I_gatase-like"/>
</dbReference>
<dbReference type="Proteomes" id="UP001056164">
    <property type="component" value="Chromosome"/>
</dbReference>
<evidence type="ECO:0000256" key="6">
    <source>
        <dbReference type="ARBA" id="ARBA00022962"/>
    </source>
</evidence>
<dbReference type="SUPFAM" id="SSF52540">
    <property type="entry name" value="P-loop containing nucleoside triphosphate hydrolases"/>
    <property type="match status" value="1"/>
</dbReference>
<dbReference type="Pfam" id="PF06418">
    <property type="entry name" value="CTP_synth_N"/>
    <property type="match status" value="1"/>
</dbReference>
<evidence type="ECO:0000256" key="7">
    <source>
        <dbReference type="ARBA" id="ARBA00022975"/>
    </source>
</evidence>
<dbReference type="InterPro" id="IPR027417">
    <property type="entry name" value="P-loop_NTPase"/>
</dbReference>
<dbReference type="HAMAP" id="MF_01227">
    <property type="entry name" value="PyrG"/>
    <property type="match status" value="1"/>
</dbReference>
<dbReference type="CDD" id="cd01746">
    <property type="entry name" value="GATase1_CTP_Synthase"/>
    <property type="match status" value="1"/>
</dbReference>
<keyword evidence="7 9" id="KW-0665">Pyrimidine biosynthesis</keyword>
<keyword evidence="4 9" id="KW-0547">Nucleotide-binding</keyword>
<feature type="region of interest" description="Amidoligase domain" evidence="9">
    <location>
        <begin position="1"/>
        <end position="267"/>
    </location>
</feature>
<feature type="active site" evidence="9">
    <location>
        <position position="510"/>
    </location>
</feature>
<reference evidence="12" key="1">
    <citation type="submission" date="2022-05" db="EMBL/GenBank/DDBJ databases">
        <authorList>
            <person name="Oliphant S.A."/>
            <person name="Watson-Haigh N.S."/>
            <person name="Sumby K.M."/>
            <person name="Gardner J.M."/>
            <person name="Jiranek V."/>
        </authorList>
    </citation>
    <scope>NUCLEOTIDE SEQUENCE</scope>
    <source>
        <strain evidence="12">KI4_A6</strain>
    </source>
</reference>
<keyword evidence="5 9" id="KW-0067">ATP-binding</keyword>
<dbReference type="Gene3D" id="3.40.50.300">
    <property type="entry name" value="P-loop containing nucleotide triphosphate hydrolases"/>
    <property type="match status" value="1"/>
</dbReference>
<feature type="binding site" evidence="9">
    <location>
        <begin position="382"/>
        <end position="385"/>
    </location>
    <ligand>
        <name>L-glutamine</name>
        <dbReference type="ChEBI" id="CHEBI:58359"/>
    </ligand>
</feature>
<feature type="active site" description="Nucleophile; for glutamine hydrolysis" evidence="9">
    <location>
        <position position="381"/>
    </location>
</feature>
<dbReference type="Gene3D" id="3.40.50.880">
    <property type="match status" value="1"/>
</dbReference>
<dbReference type="InterPro" id="IPR033828">
    <property type="entry name" value="GATase1_CTP_Synthase"/>
</dbReference>
<comment type="caution">
    <text evidence="9">Lacks conserved residue(s) required for the propagation of feature annotation.</text>
</comment>
<feature type="binding site" evidence="9">
    <location>
        <position position="224"/>
    </location>
    <ligand>
        <name>CTP</name>
        <dbReference type="ChEBI" id="CHEBI:37563"/>
        <note>allosteric inhibitor</note>
    </ligand>
</feature>
<evidence type="ECO:0000256" key="1">
    <source>
        <dbReference type="ARBA" id="ARBA00005171"/>
    </source>
</evidence>
<comment type="subunit">
    <text evidence="9">Homotetramer.</text>
</comment>